<evidence type="ECO:0000256" key="8">
    <source>
        <dbReference type="ARBA" id="ARBA00022982"/>
    </source>
</evidence>
<feature type="transmembrane region" description="Helical" evidence="12">
    <location>
        <begin position="322"/>
        <end position="347"/>
    </location>
</feature>
<comment type="subcellular location">
    <subcellularLocation>
        <location evidence="12">Cell inner membrane</location>
    </subcellularLocation>
    <subcellularLocation>
        <location evidence="1">Cell membrane</location>
        <topology evidence="1">Multi-pass membrane protein</topology>
    </subcellularLocation>
</comment>
<keyword evidence="5 12" id="KW-0349">Heme</keyword>
<evidence type="ECO:0000313" key="14">
    <source>
        <dbReference type="Proteomes" id="UP001595693"/>
    </source>
</evidence>
<keyword evidence="9 12" id="KW-1133">Transmembrane helix</keyword>
<dbReference type="PIRSF" id="PIRSF006446">
    <property type="entry name" value="Cyt_quinol_oxidase_1"/>
    <property type="match status" value="1"/>
</dbReference>
<keyword evidence="14" id="KW-1185">Reference proteome</keyword>
<keyword evidence="7 12" id="KW-0479">Metal-binding</keyword>
<feature type="transmembrane region" description="Helical" evidence="12">
    <location>
        <begin position="359"/>
        <end position="381"/>
    </location>
</feature>
<evidence type="ECO:0000256" key="10">
    <source>
        <dbReference type="ARBA" id="ARBA00023004"/>
    </source>
</evidence>
<evidence type="ECO:0000256" key="9">
    <source>
        <dbReference type="ARBA" id="ARBA00022989"/>
    </source>
</evidence>
<protein>
    <submittedName>
        <fullName evidence="13">Cytochrome ubiquinol oxidase subunit I</fullName>
    </submittedName>
</protein>
<feature type="transmembrane region" description="Helical" evidence="12">
    <location>
        <begin position="98"/>
        <end position="118"/>
    </location>
</feature>
<gene>
    <name evidence="13" type="ORF">ACFOW3_02850</name>
</gene>
<evidence type="ECO:0000256" key="12">
    <source>
        <dbReference type="PIRNR" id="PIRNR006446"/>
    </source>
</evidence>
<keyword evidence="4 12" id="KW-1003">Cell membrane</keyword>
<dbReference type="PANTHER" id="PTHR30365:SF14">
    <property type="entry name" value="CYTOCHROME BD MENAQUINOL OXIDASE SUBUNIT I-RELATED"/>
    <property type="match status" value="1"/>
</dbReference>
<feature type="transmembrane region" description="Helical" evidence="12">
    <location>
        <begin position="221"/>
        <end position="238"/>
    </location>
</feature>
<comment type="similarity">
    <text evidence="2 12">Belongs to the cytochrome ubiquinol oxidase subunit 1 family.</text>
</comment>
<evidence type="ECO:0000256" key="2">
    <source>
        <dbReference type="ARBA" id="ARBA00009819"/>
    </source>
</evidence>
<dbReference type="Proteomes" id="UP001595693">
    <property type="component" value="Unassembled WGS sequence"/>
</dbReference>
<dbReference type="PANTHER" id="PTHR30365">
    <property type="entry name" value="CYTOCHROME D UBIQUINOL OXIDASE"/>
    <property type="match status" value="1"/>
</dbReference>
<feature type="transmembrane region" description="Helical" evidence="12">
    <location>
        <begin position="55"/>
        <end position="78"/>
    </location>
</feature>
<dbReference type="Pfam" id="PF01654">
    <property type="entry name" value="Cyt_bd_oxida_I"/>
    <property type="match status" value="1"/>
</dbReference>
<dbReference type="EMBL" id="JBHSAJ010000003">
    <property type="protein sequence ID" value="MFC3933556.1"/>
    <property type="molecule type" value="Genomic_DNA"/>
</dbReference>
<organism evidence="13 14">
    <name type="scientific">Acidovorax facilis</name>
    <dbReference type="NCBI Taxonomy" id="12917"/>
    <lineage>
        <taxon>Bacteria</taxon>
        <taxon>Pseudomonadati</taxon>
        <taxon>Pseudomonadota</taxon>
        <taxon>Betaproteobacteria</taxon>
        <taxon>Burkholderiales</taxon>
        <taxon>Comamonadaceae</taxon>
        <taxon>Acidovorax</taxon>
    </lineage>
</organism>
<dbReference type="RefSeq" id="WP_055394257.1">
    <property type="nucleotide sequence ID" value="NZ_JAMXAX010000102.1"/>
</dbReference>
<evidence type="ECO:0000256" key="1">
    <source>
        <dbReference type="ARBA" id="ARBA00004651"/>
    </source>
</evidence>
<evidence type="ECO:0000256" key="4">
    <source>
        <dbReference type="ARBA" id="ARBA00022475"/>
    </source>
</evidence>
<comment type="caution">
    <text evidence="13">The sequence shown here is derived from an EMBL/GenBank/DDBJ whole genome shotgun (WGS) entry which is preliminary data.</text>
</comment>
<name>A0ABV8D521_9BURK</name>
<proteinExistence type="inferred from homology"/>
<evidence type="ECO:0000313" key="13">
    <source>
        <dbReference type="EMBL" id="MFC3933556.1"/>
    </source>
</evidence>
<sequence length="455" mass="49714">MDAFTLSRIQFAANISFHILFPTITIALCWFLVFFRLRHTATRGTPAALGWEQAYYFWTKVFALTFALGVVSGITMSFQFGTNWPGFMEHVGNIAGPLLGYEVLTAFFLEATFLGIMLFGRGRVSERMHLVATLMVAFGTTLSAFWILSLNSWMQTPVGYEIIDGKFHAVDWLAIVFNPSFPYRLGHKLLASALTAGFLIAGVSAWQLIKGTANEGTRKALRTAITAVAVVIPLQIFMGDLHGLNTLEHQPAKIAAIEGIWHTEKGAPLTLFGLPNEKEGRTDYALQIPKAASLILAHDSDAELKGLNEFPGAHPPVAPVFWGFRVMVGVGLLMLAVAWVGAFVLYRRRKQDLATLPRPLLYTLVGMAFSGWVATLAGWYVTEIGRQPYLVYGLFKTADAVAPHAPAMVASTLAAYLIVYGLLLVAYVGVIKYMAEHPAMPTPAASHPAPAPRAV</sequence>
<keyword evidence="11 12" id="KW-0472">Membrane</keyword>
<feature type="transmembrane region" description="Helical" evidence="12">
    <location>
        <begin position="189"/>
        <end position="209"/>
    </location>
</feature>
<dbReference type="InterPro" id="IPR002585">
    <property type="entry name" value="Cyt-d_ubiquinol_oxidase_su_1"/>
</dbReference>
<keyword evidence="8 12" id="KW-0249">Electron transport</keyword>
<evidence type="ECO:0000256" key="6">
    <source>
        <dbReference type="ARBA" id="ARBA00022692"/>
    </source>
</evidence>
<evidence type="ECO:0000256" key="11">
    <source>
        <dbReference type="ARBA" id="ARBA00023136"/>
    </source>
</evidence>
<evidence type="ECO:0000256" key="7">
    <source>
        <dbReference type="ARBA" id="ARBA00022723"/>
    </source>
</evidence>
<evidence type="ECO:0000256" key="3">
    <source>
        <dbReference type="ARBA" id="ARBA00022448"/>
    </source>
</evidence>
<reference evidence="14" key="1">
    <citation type="journal article" date="2019" name="Int. J. Syst. Evol. Microbiol.">
        <title>The Global Catalogue of Microorganisms (GCM) 10K type strain sequencing project: providing services to taxonomists for standard genome sequencing and annotation.</title>
        <authorList>
            <consortium name="The Broad Institute Genomics Platform"/>
            <consortium name="The Broad Institute Genome Sequencing Center for Infectious Disease"/>
            <person name="Wu L."/>
            <person name="Ma J."/>
        </authorList>
    </citation>
    <scope>NUCLEOTIDE SEQUENCE [LARGE SCALE GENOMIC DNA]</scope>
    <source>
        <strain evidence="14">CCUG 2113</strain>
    </source>
</reference>
<evidence type="ECO:0000256" key="5">
    <source>
        <dbReference type="ARBA" id="ARBA00022617"/>
    </source>
</evidence>
<keyword evidence="3 12" id="KW-0813">Transport</keyword>
<accession>A0ABV8D521</accession>
<feature type="transmembrane region" description="Helical" evidence="12">
    <location>
        <begin position="15"/>
        <end position="35"/>
    </location>
</feature>
<feature type="transmembrane region" description="Helical" evidence="12">
    <location>
        <begin position="130"/>
        <end position="148"/>
    </location>
</feature>
<feature type="transmembrane region" description="Helical" evidence="12">
    <location>
        <begin position="413"/>
        <end position="431"/>
    </location>
</feature>
<keyword evidence="6 12" id="KW-0812">Transmembrane</keyword>
<keyword evidence="10 12" id="KW-0408">Iron</keyword>